<accession>A0AAP0HRC4</accession>
<dbReference type="Pfam" id="PF08276">
    <property type="entry name" value="PAN_2"/>
    <property type="match status" value="1"/>
</dbReference>
<dbReference type="AlphaFoldDB" id="A0AAP0HRC4"/>
<gene>
    <name evidence="2" type="ORF">Sjap_021256</name>
</gene>
<dbReference type="EMBL" id="JBBNAE010000009">
    <property type="protein sequence ID" value="KAK9095759.1"/>
    <property type="molecule type" value="Genomic_DNA"/>
</dbReference>
<keyword evidence="3" id="KW-1185">Reference proteome</keyword>
<dbReference type="SUPFAM" id="SSF51110">
    <property type="entry name" value="alpha-D-mannose-specific plant lectins"/>
    <property type="match status" value="1"/>
</dbReference>
<sequence length="451" mass="49197">MTFLGFQNLKDAIFCSSIPFSSLTTYCATMISALKTSSPLLLVVAVQVLLVLHHQIGSSNAASSNTIQQGQTLKDYDALVSPNGLFRLGFYGAGPLNSRYLAISFNAGYVAGAINVNPVWIANRNTLLSDSTGLLSLDHNGTLKLENADHSVSIVFYSSDPDQVSRINSNNSLVTATLLDSGNLVLVEKNLSSGHERLLWQSFDYPTDAFLPGMRLSINRKTGQIKSLTSRLSDKVPCSGAFTLGVSTVSNASELVIQRRGVTYWRSGVWTGRGFSSPYTLMNLNDPQYTFSYSVGEEKYFSYSKKTESADIMVWVLSEIGQLQKYTVWVSGGMSGPVTVIQCGTRNGNASAAGCETPELPSCRSRLVQFRPRRGTMASNASAMVTPRGAVDLNVSTSDCEVECRRNCSCVAYAPVSPIDHVGCYFWFKGSQFIRDEKLDNVVFFLPNHRG</sequence>
<evidence type="ECO:0000259" key="1">
    <source>
        <dbReference type="PROSITE" id="PS50927"/>
    </source>
</evidence>
<dbReference type="PROSITE" id="PS50927">
    <property type="entry name" value="BULB_LECTIN"/>
    <property type="match status" value="1"/>
</dbReference>
<name>A0AAP0HRC4_9MAGN</name>
<dbReference type="Proteomes" id="UP001417504">
    <property type="component" value="Unassembled WGS sequence"/>
</dbReference>
<dbReference type="PANTHER" id="PTHR32444:SF128">
    <property type="entry name" value="CURCULIN-LIKE (MANNOSE-BINDING) LECTIN FAMILY PROTEIN"/>
    <property type="match status" value="1"/>
</dbReference>
<dbReference type="PANTHER" id="PTHR32444">
    <property type="entry name" value="BULB-TYPE LECTIN DOMAIN-CONTAINING PROTEIN"/>
    <property type="match status" value="1"/>
</dbReference>
<protein>
    <recommendedName>
        <fullName evidence="1">Bulb-type lectin domain-containing protein</fullName>
    </recommendedName>
</protein>
<dbReference type="InterPro" id="IPR003609">
    <property type="entry name" value="Pan_app"/>
</dbReference>
<reference evidence="2 3" key="1">
    <citation type="submission" date="2024-01" db="EMBL/GenBank/DDBJ databases">
        <title>Genome assemblies of Stephania.</title>
        <authorList>
            <person name="Yang L."/>
        </authorList>
    </citation>
    <scope>NUCLEOTIDE SEQUENCE [LARGE SCALE GENOMIC DNA]</scope>
    <source>
        <strain evidence="2">QJT</strain>
        <tissue evidence="2">Leaf</tissue>
    </source>
</reference>
<dbReference type="InterPro" id="IPR036426">
    <property type="entry name" value="Bulb-type_lectin_dom_sf"/>
</dbReference>
<dbReference type="SMART" id="SM00108">
    <property type="entry name" value="B_lectin"/>
    <property type="match status" value="1"/>
</dbReference>
<proteinExistence type="predicted"/>
<dbReference type="CDD" id="cd00028">
    <property type="entry name" value="B_lectin"/>
    <property type="match status" value="1"/>
</dbReference>
<evidence type="ECO:0000313" key="2">
    <source>
        <dbReference type="EMBL" id="KAK9095759.1"/>
    </source>
</evidence>
<organism evidence="2 3">
    <name type="scientific">Stephania japonica</name>
    <dbReference type="NCBI Taxonomy" id="461633"/>
    <lineage>
        <taxon>Eukaryota</taxon>
        <taxon>Viridiplantae</taxon>
        <taxon>Streptophyta</taxon>
        <taxon>Embryophyta</taxon>
        <taxon>Tracheophyta</taxon>
        <taxon>Spermatophyta</taxon>
        <taxon>Magnoliopsida</taxon>
        <taxon>Ranunculales</taxon>
        <taxon>Menispermaceae</taxon>
        <taxon>Menispermoideae</taxon>
        <taxon>Cissampelideae</taxon>
        <taxon>Stephania</taxon>
    </lineage>
</organism>
<dbReference type="InterPro" id="IPR001480">
    <property type="entry name" value="Bulb-type_lectin_dom"/>
</dbReference>
<dbReference type="Gene3D" id="2.90.10.10">
    <property type="entry name" value="Bulb-type lectin domain"/>
    <property type="match status" value="1"/>
</dbReference>
<dbReference type="Pfam" id="PF01453">
    <property type="entry name" value="B_lectin"/>
    <property type="match status" value="1"/>
</dbReference>
<feature type="domain" description="Bulb-type lectin" evidence="1">
    <location>
        <begin position="64"/>
        <end position="199"/>
    </location>
</feature>
<comment type="caution">
    <text evidence="2">The sequence shown here is derived from an EMBL/GenBank/DDBJ whole genome shotgun (WGS) entry which is preliminary data.</text>
</comment>
<evidence type="ECO:0000313" key="3">
    <source>
        <dbReference type="Proteomes" id="UP001417504"/>
    </source>
</evidence>